<dbReference type="Proteomes" id="UP000236731">
    <property type="component" value="Unassembled WGS sequence"/>
</dbReference>
<dbReference type="AlphaFoldDB" id="A0A1H6BYF2"/>
<evidence type="ECO:0000313" key="1">
    <source>
        <dbReference type="EMBL" id="SEG65744.1"/>
    </source>
</evidence>
<keyword evidence="2" id="KW-1185">Reference proteome</keyword>
<sequence>MESGGRKHPITNVAMKRFALYILVITCILACRHNKPGRAMEGMYLLHEIFPTYSYMDFAYNDIILSVIEQDSARFSKMKADVKFLKPTLSNWFPANVPRHPSQEIRFTQKMKWVNSLLPGSAQDSVSYLSQAMRTDQVFLSQAVQAKFNGRAMPIQGAKKVVKYAFGVPILNADGNRAVLVSEMFTPHGEHVYYALEKTDGKWKITAFRYFFV</sequence>
<proteinExistence type="predicted"/>
<organism evidence="1 2">
    <name type="scientific">Sphingobacterium lactis</name>
    <dbReference type="NCBI Taxonomy" id="797291"/>
    <lineage>
        <taxon>Bacteria</taxon>
        <taxon>Pseudomonadati</taxon>
        <taxon>Bacteroidota</taxon>
        <taxon>Sphingobacteriia</taxon>
        <taxon>Sphingobacteriales</taxon>
        <taxon>Sphingobacteriaceae</taxon>
        <taxon>Sphingobacterium</taxon>
    </lineage>
</organism>
<name>A0A1H6BYF2_9SPHI</name>
<accession>A0A1H6BYF2</accession>
<evidence type="ECO:0000313" key="2">
    <source>
        <dbReference type="Proteomes" id="UP000236731"/>
    </source>
</evidence>
<protein>
    <submittedName>
        <fullName evidence="1">Uncharacterized protein</fullName>
    </submittedName>
</protein>
<reference evidence="2" key="1">
    <citation type="submission" date="2016-10" db="EMBL/GenBank/DDBJ databases">
        <authorList>
            <person name="Varghese N."/>
            <person name="Submissions S."/>
        </authorList>
    </citation>
    <scope>NUCLEOTIDE SEQUENCE [LARGE SCALE GENOMIC DNA]</scope>
    <source>
        <strain evidence="2">DSM 22361</strain>
    </source>
</reference>
<gene>
    <name evidence="1" type="ORF">SAMN05421877_11264</name>
</gene>
<dbReference type="EMBL" id="FNUT01000012">
    <property type="protein sequence ID" value="SEG65744.1"/>
    <property type="molecule type" value="Genomic_DNA"/>
</dbReference>